<dbReference type="eggNOG" id="KOG1212">
    <property type="taxonomic scope" value="Eukaryota"/>
</dbReference>
<dbReference type="PhylomeDB" id="T1IZV1"/>
<feature type="compositionally biased region" description="Polar residues" evidence="3">
    <location>
        <begin position="660"/>
        <end position="674"/>
    </location>
</feature>
<feature type="domain" description="Amidase" evidence="5">
    <location>
        <begin position="122"/>
        <end position="588"/>
    </location>
</feature>
<dbReference type="AlphaFoldDB" id="T1IZV1"/>
<feature type="region of interest" description="Disordered" evidence="3">
    <location>
        <begin position="605"/>
        <end position="680"/>
    </location>
</feature>
<dbReference type="SUPFAM" id="SSF75304">
    <property type="entry name" value="Amidase signature (AS) enzymes"/>
    <property type="match status" value="1"/>
</dbReference>
<accession>T1IZV1</accession>
<evidence type="ECO:0000256" key="1">
    <source>
        <dbReference type="ARBA" id="ARBA00009199"/>
    </source>
</evidence>
<dbReference type="STRING" id="126957.T1IZV1"/>
<dbReference type="InterPro" id="IPR023631">
    <property type="entry name" value="Amidase_dom"/>
</dbReference>
<dbReference type="HOGENOM" id="CLU_009600_9_3_1"/>
<comment type="similarity">
    <text evidence="1">Belongs to the amidase family.</text>
</comment>
<protein>
    <recommendedName>
        <fullName evidence="5">Amidase domain-containing protein</fullName>
    </recommendedName>
</protein>
<evidence type="ECO:0000256" key="4">
    <source>
        <dbReference type="SAM" id="Phobius"/>
    </source>
</evidence>
<proteinExistence type="inferred from homology"/>
<evidence type="ECO:0000256" key="3">
    <source>
        <dbReference type="SAM" id="MobiDB-lite"/>
    </source>
</evidence>
<keyword evidence="2" id="KW-0378">Hydrolase</keyword>
<dbReference type="InterPro" id="IPR036928">
    <property type="entry name" value="AS_sf"/>
</dbReference>
<evidence type="ECO:0000313" key="6">
    <source>
        <dbReference type="EnsemblMetazoa" id="SMAR006787-PA"/>
    </source>
</evidence>
<dbReference type="InterPro" id="IPR052096">
    <property type="entry name" value="Endocannabinoid_amidase"/>
</dbReference>
<evidence type="ECO:0000256" key="2">
    <source>
        <dbReference type="ARBA" id="ARBA00022801"/>
    </source>
</evidence>
<dbReference type="Gene3D" id="3.90.1300.10">
    <property type="entry name" value="Amidase signature (AS) domain"/>
    <property type="match status" value="1"/>
</dbReference>
<dbReference type="GO" id="GO:0017064">
    <property type="term" value="F:fatty acid amide hydrolase activity"/>
    <property type="evidence" value="ECO:0007669"/>
    <property type="project" value="TreeGrafter"/>
</dbReference>
<dbReference type="GO" id="GO:0004040">
    <property type="term" value="F:amidase activity"/>
    <property type="evidence" value="ECO:0007669"/>
    <property type="project" value="TreeGrafter"/>
</dbReference>
<keyword evidence="4" id="KW-0472">Membrane</keyword>
<keyword evidence="4" id="KW-0812">Transmembrane</keyword>
<feature type="transmembrane region" description="Helical" evidence="4">
    <location>
        <begin position="31"/>
        <end position="49"/>
    </location>
</feature>
<dbReference type="GO" id="GO:0009062">
    <property type="term" value="P:fatty acid catabolic process"/>
    <property type="evidence" value="ECO:0007669"/>
    <property type="project" value="TreeGrafter"/>
</dbReference>
<dbReference type="PANTHER" id="PTHR45847">
    <property type="entry name" value="FATTY ACID AMIDE HYDROLASE"/>
    <property type="match status" value="1"/>
</dbReference>
<organism evidence="6 7">
    <name type="scientific">Strigamia maritima</name>
    <name type="common">European centipede</name>
    <name type="synonym">Geophilus maritimus</name>
    <dbReference type="NCBI Taxonomy" id="126957"/>
    <lineage>
        <taxon>Eukaryota</taxon>
        <taxon>Metazoa</taxon>
        <taxon>Ecdysozoa</taxon>
        <taxon>Arthropoda</taxon>
        <taxon>Myriapoda</taxon>
        <taxon>Chilopoda</taxon>
        <taxon>Pleurostigmophora</taxon>
        <taxon>Geophilomorpha</taxon>
        <taxon>Linotaeniidae</taxon>
        <taxon>Strigamia</taxon>
    </lineage>
</organism>
<evidence type="ECO:0000259" key="5">
    <source>
        <dbReference type="Pfam" id="PF01425"/>
    </source>
</evidence>
<evidence type="ECO:0000313" key="7">
    <source>
        <dbReference type="Proteomes" id="UP000014500"/>
    </source>
</evidence>
<dbReference type="Proteomes" id="UP000014500">
    <property type="component" value="Unassembled WGS sequence"/>
</dbReference>
<dbReference type="EMBL" id="JH431726">
    <property type="status" value="NOT_ANNOTATED_CDS"/>
    <property type="molecule type" value="Genomic_DNA"/>
</dbReference>
<dbReference type="FunFam" id="3.90.1300.10:FF:000003">
    <property type="entry name" value="Amidase signature enzyme"/>
    <property type="match status" value="1"/>
</dbReference>
<keyword evidence="4" id="KW-1133">Transmembrane helix</keyword>
<sequence>MDSCQYVQQSPDLPARCSQVVVGCVNQSNNTLIGVGVLIIGVSSVYYMWNYLNRKNMKRHLCQSIEDRKVKVRLQKESVCMGLTGSEQSKCSDDKLRSRIVALSAEQLLQDISEGRFTVQQVLQAYRAEAYRADLRTNCITEFLDEAEDQARYLDTVDVKGPLHGLPISIKETYHLKCHDCTAGLAKLIGVPSQRDAVLVTVLKKLGAIPFVRTNIVQTSCKAIASMGNCNPIYGETVNPHCKDRIPGGSSCGEGALIGLGGSLIGLGTDVGGSLRIPAAMCGIYSIKPTQNRLSGLGVKKTIEGLTGLHDCPGLLAREMQALVVVFRALVTVTMFQADPRVVPLTFQKDLFNIQRPLRIGYYDDDGCITPTPGCRRAVYVAKGALEKMGHEVTCFTVPQVEKAFELTMSLFAADGGKSINKMLENEPYVSKTFSGKGLLERFTDLMGNVSSNGSAFQNYCSSKEKSTSELWKLLAEREEYVDMFIQTWKCLNLDALIAPGYALPAYSSNYVIPLGDTIFITMLYNMLNFPVGSVPVTRETDEDQKALDQEQPEDGLRKCMKKAAQGALGLPLGVQVIGLSWQEEMVLRVMKDLELGLKTNCEPEERCASPKINAPNTVSHFEDEENGAESVLKTNRGRGRGRGRPRDGSRGRRRDRRQNVTPTKNYAQNTTAKTNRKRR</sequence>
<dbReference type="OMA" id="MDQYYTA"/>
<reference evidence="6" key="2">
    <citation type="submission" date="2015-02" db="UniProtKB">
        <authorList>
            <consortium name="EnsemblMetazoa"/>
        </authorList>
    </citation>
    <scope>IDENTIFICATION</scope>
</reference>
<name>T1IZV1_STRMM</name>
<dbReference type="Pfam" id="PF01425">
    <property type="entry name" value="Amidase"/>
    <property type="match status" value="1"/>
</dbReference>
<dbReference type="EnsemblMetazoa" id="SMAR006787-RA">
    <property type="protein sequence ID" value="SMAR006787-PA"/>
    <property type="gene ID" value="SMAR006787"/>
</dbReference>
<keyword evidence="7" id="KW-1185">Reference proteome</keyword>
<dbReference type="PANTHER" id="PTHR45847:SF6">
    <property type="entry name" value="FATTY ACID AMIDE HYDROLASE"/>
    <property type="match status" value="1"/>
</dbReference>
<reference evidence="7" key="1">
    <citation type="submission" date="2011-05" db="EMBL/GenBank/DDBJ databases">
        <authorList>
            <person name="Richards S.R."/>
            <person name="Qu J."/>
            <person name="Jiang H."/>
            <person name="Jhangiani S.N."/>
            <person name="Agravi P."/>
            <person name="Goodspeed R."/>
            <person name="Gross S."/>
            <person name="Mandapat C."/>
            <person name="Jackson L."/>
            <person name="Mathew T."/>
            <person name="Pu L."/>
            <person name="Thornton R."/>
            <person name="Saada N."/>
            <person name="Wilczek-Boney K.B."/>
            <person name="Lee S."/>
            <person name="Kovar C."/>
            <person name="Wu Y."/>
            <person name="Scherer S.E."/>
            <person name="Worley K.C."/>
            <person name="Muzny D.M."/>
            <person name="Gibbs R."/>
        </authorList>
    </citation>
    <scope>NUCLEOTIDE SEQUENCE</scope>
    <source>
        <strain evidence="7">Brora</strain>
    </source>
</reference>